<dbReference type="PANTHER" id="PTHR10699">
    <property type="entry name" value="NEUROMODULIN"/>
    <property type="match status" value="1"/>
</dbReference>
<dbReference type="Proteomes" id="UP001152799">
    <property type="component" value="Chromosome 4"/>
</dbReference>
<sequence>MDAMLQRHCARFIYVIPDGLRELMSDISREVLRSQPTDTYTFIADYLDALIITRENARVALKMVETLTEVATTTASLLEETGMSREEVDNIVEIIQKTFKKSIDLEFGKQICEDEDAEDKHIVADVMLELNLEPEKAEKAAAVIQQAYHRFKVRKDREKEILSGLVDWRVAARSAIKLYRKTGVTNEEANRAATLIKAAYKSYYSRKMMRKVIEDKVQPTDVIAGEVEEAVQPEEDEQTEPIPKLSIGAELDPKKVKIDYNTVIPHVDFDTSSPVVQAPMPDKADSIISTDASIVNYSLKYIFEEALQEVSRRAYKAIPEETSETNEGDDIEVIRIEKVDTEIDPMEHSEVKEKPST</sequence>
<dbReference type="AlphaFoldDB" id="A0A9N9MRI1"/>
<keyword evidence="2" id="KW-1185">Reference proteome</keyword>
<reference evidence="1" key="1">
    <citation type="submission" date="2022-01" db="EMBL/GenBank/DDBJ databases">
        <authorList>
            <person name="King R."/>
        </authorList>
    </citation>
    <scope>NUCLEOTIDE SEQUENCE</scope>
</reference>
<dbReference type="CDD" id="cd12100">
    <property type="entry name" value="DD_CABYR_SP17"/>
    <property type="match status" value="1"/>
</dbReference>
<dbReference type="CDD" id="cd23767">
    <property type="entry name" value="IQCD"/>
    <property type="match status" value="1"/>
</dbReference>
<protein>
    <recommendedName>
        <fullName evidence="3">RIIa domain-containing protein</fullName>
    </recommendedName>
</protein>
<gene>
    <name evidence="1" type="ORF">CEUTPL_LOCUS7697</name>
</gene>
<name>A0A9N9MRI1_9CUCU</name>
<dbReference type="PANTHER" id="PTHR10699:SF11">
    <property type="entry name" value="IGLOO, ISOFORM A"/>
    <property type="match status" value="1"/>
</dbReference>
<dbReference type="OrthoDB" id="26525at2759"/>
<dbReference type="SUPFAM" id="SSF47391">
    <property type="entry name" value="Dimerization-anchoring domain of cAMP-dependent PK regulatory subunit"/>
    <property type="match status" value="1"/>
</dbReference>
<dbReference type="GO" id="GO:0005516">
    <property type="term" value="F:calmodulin binding"/>
    <property type="evidence" value="ECO:0007669"/>
    <property type="project" value="TreeGrafter"/>
</dbReference>
<proteinExistence type="predicted"/>
<organism evidence="1 2">
    <name type="scientific">Ceutorhynchus assimilis</name>
    <name type="common">cabbage seed weevil</name>
    <dbReference type="NCBI Taxonomy" id="467358"/>
    <lineage>
        <taxon>Eukaryota</taxon>
        <taxon>Metazoa</taxon>
        <taxon>Ecdysozoa</taxon>
        <taxon>Arthropoda</taxon>
        <taxon>Hexapoda</taxon>
        <taxon>Insecta</taxon>
        <taxon>Pterygota</taxon>
        <taxon>Neoptera</taxon>
        <taxon>Endopterygota</taxon>
        <taxon>Coleoptera</taxon>
        <taxon>Polyphaga</taxon>
        <taxon>Cucujiformia</taxon>
        <taxon>Curculionidae</taxon>
        <taxon>Ceutorhynchinae</taxon>
        <taxon>Ceutorhynchus</taxon>
    </lineage>
</organism>
<dbReference type="EMBL" id="OU892280">
    <property type="protein sequence ID" value="CAG9767130.1"/>
    <property type="molecule type" value="Genomic_DNA"/>
</dbReference>
<accession>A0A9N9MRI1</accession>
<evidence type="ECO:0000313" key="1">
    <source>
        <dbReference type="EMBL" id="CAG9767130.1"/>
    </source>
</evidence>
<dbReference type="PROSITE" id="PS50096">
    <property type="entry name" value="IQ"/>
    <property type="match status" value="1"/>
</dbReference>
<dbReference type="InterPro" id="IPR047579">
    <property type="entry name" value="DD_CABYR_SP17"/>
</dbReference>
<evidence type="ECO:0000313" key="2">
    <source>
        <dbReference type="Proteomes" id="UP001152799"/>
    </source>
</evidence>
<dbReference type="Gene3D" id="1.20.890.10">
    <property type="entry name" value="cAMP-dependent protein kinase regulatory subunit, dimerization-anchoring domain"/>
    <property type="match status" value="1"/>
</dbReference>
<evidence type="ECO:0008006" key="3">
    <source>
        <dbReference type="Google" id="ProtNLM"/>
    </source>
</evidence>